<comment type="caution">
    <text evidence="2">The sequence shown here is derived from an EMBL/GenBank/DDBJ whole genome shotgun (WGS) entry which is preliminary data.</text>
</comment>
<dbReference type="Proteomes" id="UP001189429">
    <property type="component" value="Unassembled WGS sequence"/>
</dbReference>
<evidence type="ECO:0000313" key="3">
    <source>
        <dbReference type="Proteomes" id="UP001189429"/>
    </source>
</evidence>
<keyword evidence="3" id="KW-1185">Reference proteome</keyword>
<name>A0ABN9XM52_9DINO</name>
<feature type="non-terminal residue" evidence="2">
    <location>
        <position position="136"/>
    </location>
</feature>
<protein>
    <recommendedName>
        <fullName evidence="1">Ubiquitin-like domain-containing protein</fullName>
    </recommendedName>
</protein>
<sequence length="136" mass="14079">MVPVFVQSAAGDADVLKLEVAGTSNVLDLKRHIAKSRWEVPRIFQTLSLLSNVVEDSDTIAGLCNVYGAQSSLSLTMIVSMGSVCGQLRSSDQSRKLDALARLAKLGVHGGAAAAAAVSGCIADPDATVRQVAVKA</sequence>
<gene>
    <name evidence="2" type="ORF">PCOR1329_LOCUS78080</name>
</gene>
<evidence type="ECO:0000313" key="2">
    <source>
        <dbReference type="EMBL" id="CAK0900944.1"/>
    </source>
</evidence>
<proteinExistence type="predicted"/>
<organism evidence="2 3">
    <name type="scientific">Prorocentrum cordatum</name>
    <dbReference type="NCBI Taxonomy" id="2364126"/>
    <lineage>
        <taxon>Eukaryota</taxon>
        <taxon>Sar</taxon>
        <taxon>Alveolata</taxon>
        <taxon>Dinophyceae</taxon>
        <taxon>Prorocentrales</taxon>
        <taxon>Prorocentraceae</taxon>
        <taxon>Prorocentrum</taxon>
    </lineage>
</organism>
<accession>A0ABN9XM52</accession>
<reference evidence="2" key="1">
    <citation type="submission" date="2023-10" db="EMBL/GenBank/DDBJ databases">
        <authorList>
            <person name="Chen Y."/>
            <person name="Shah S."/>
            <person name="Dougan E. K."/>
            <person name="Thang M."/>
            <person name="Chan C."/>
        </authorList>
    </citation>
    <scope>NUCLEOTIDE SEQUENCE [LARGE SCALE GENOMIC DNA]</scope>
</reference>
<dbReference type="CDD" id="cd17039">
    <property type="entry name" value="Ubl_ubiquitin_like"/>
    <property type="match status" value="1"/>
</dbReference>
<feature type="domain" description="Ubiquitin-like" evidence="1">
    <location>
        <begin position="2"/>
        <end position="61"/>
    </location>
</feature>
<evidence type="ECO:0000259" key="1">
    <source>
        <dbReference type="PROSITE" id="PS50053"/>
    </source>
</evidence>
<dbReference type="PROSITE" id="PS50053">
    <property type="entry name" value="UBIQUITIN_2"/>
    <property type="match status" value="1"/>
</dbReference>
<dbReference type="InterPro" id="IPR000626">
    <property type="entry name" value="Ubiquitin-like_dom"/>
</dbReference>
<dbReference type="EMBL" id="CAUYUJ010020858">
    <property type="protein sequence ID" value="CAK0900944.1"/>
    <property type="molecule type" value="Genomic_DNA"/>
</dbReference>